<feature type="signal peptide" evidence="1">
    <location>
        <begin position="1"/>
        <end position="15"/>
    </location>
</feature>
<dbReference type="InterPro" id="IPR001299">
    <property type="entry name" value="Ependymin"/>
</dbReference>
<dbReference type="EMBL" id="CACVKT020005281">
    <property type="protein sequence ID" value="CAC5394363.1"/>
    <property type="molecule type" value="Genomic_DNA"/>
</dbReference>
<dbReference type="AlphaFoldDB" id="A0A6J8CD43"/>
<evidence type="ECO:0000313" key="3">
    <source>
        <dbReference type="Proteomes" id="UP000507470"/>
    </source>
</evidence>
<proteinExistence type="predicted"/>
<dbReference type="GO" id="GO:0005576">
    <property type="term" value="C:extracellular region"/>
    <property type="evidence" value="ECO:0007669"/>
    <property type="project" value="InterPro"/>
</dbReference>
<dbReference type="Pfam" id="PF00811">
    <property type="entry name" value="Ependymin"/>
    <property type="match status" value="2"/>
</dbReference>
<dbReference type="GO" id="GO:0005509">
    <property type="term" value="F:calcium ion binding"/>
    <property type="evidence" value="ECO:0007669"/>
    <property type="project" value="InterPro"/>
</dbReference>
<organism evidence="2 3">
    <name type="scientific">Mytilus coruscus</name>
    <name type="common">Sea mussel</name>
    <dbReference type="NCBI Taxonomy" id="42192"/>
    <lineage>
        <taxon>Eukaryota</taxon>
        <taxon>Metazoa</taxon>
        <taxon>Spiralia</taxon>
        <taxon>Lophotrochozoa</taxon>
        <taxon>Mollusca</taxon>
        <taxon>Bivalvia</taxon>
        <taxon>Autobranchia</taxon>
        <taxon>Pteriomorphia</taxon>
        <taxon>Mytilida</taxon>
        <taxon>Mytiloidea</taxon>
        <taxon>Mytilidae</taxon>
        <taxon>Mytilinae</taxon>
        <taxon>Mytilus</taxon>
    </lineage>
</organism>
<gene>
    <name evidence="2" type="ORF">MCOR_29118</name>
</gene>
<keyword evidence="1" id="KW-0732">Signal</keyword>
<reference evidence="2 3" key="1">
    <citation type="submission" date="2020-06" db="EMBL/GenBank/DDBJ databases">
        <authorList>
            <person name="Li R."/>
            <person name="Bekaert M."/>
        </authorList>
    </citation>
    <scope>NUCLEOTIDE SEQUENCE [LARGE SCALE GENOMIC DNA]</scope>
    <source>
        <strain evidence="3">wild</strain>
    </source>
</reference>
<keyword evidence="3" id="KW-1185">Reference proteome</keyword>
<dbReference type="PANTHER" id="PTHR10697:SF1">
    <property type="entry name" value="MAMMALIAN EPENDYMIN-RELATED PROTEIN 1"/>
    <property type="match status" value="1"/>
</dbReference>
<evidence type="ECO:0000256" key="1">
    <source>
        <dbReference type="SAM" id="SignalP"/>
    </source>
</evidence>
<evidence type="ECO:0008006" key="4">
    <source>
        <dbReference type="Google" id="ProtNLM"/>
    </source>
</evidence>
<dbReference type="OrthoDB" id="6084362at2759"/>
<accession>A0A6J8CD43</accession>
<evidence type="ECO:0000313" key="2">
    <source>
        <dbReference type="EMBL" id="CAC5394363.1"/>
    </source>
</evidence>
<dbReference type="GO" id="GO:0007160">
    <property type="term" value="P:cell-matrix adhesion"/>
    <property type="evidence" value="ECO:0007669"/>
    <property type="project" value="InterPro"/>
</dbReference>
<protein>
    <recommendedName>
        <fullName evidence="4">Mammalian ependymin-related protein 1</fullName>
    </recommendedName>
</protein>
<name>A0A6J8CD43_MYTCO</name>
<feature type="chain" id="PRO_5027074325" description="Mammalian ependymin-related protein 1" evidence="1">
    <location>
        <begin position="16"/>
        <end position="375"/>
    </location>
</feature>
<dbReference type="Proteomes" id="UP000507470">
    <property type="component" value="Unassembled WGS sequence"/>
</dbReference>
<sequence length="375" mass="42316">MKLFVALCCFVLAQAQVPTPCESPKQWEGSILRVDKGTSVKPENERLKVSYDEINQRVREITEYSFTPKPGQETYEVIYLHQTKKEYKINLTTRKCNVSTLTRPFMPNGVPPNATFNGFATVGAAGIPGQSLNVQDWKFSSGQETFYGVVTSPDCVPVQHTHYIPPSTFIVSSFFDIKGGIRDVNVFTPPTEYPPKQWEGNILRVARESSIKPENERLKVSYDETNQRVREITESSFAPKPGQEMYEVIYLHQTVSYAYIHEKKEYKINLTTRKCNVSTITRPFMSIGIPPNATFNGFATLGVSSITGQSLNVQDWETSVFNNRFSVVLTSPDCIPVQYTHYISPASTIVSTYFDINLGINDFSVFTPPSECNQE</sequence>
<dbReference type="PANTHER" id="PTHR10697">
    <property type="entry name" value="MAMMALIAN EPENDYMIN-RELATED PROTEIN 1"/>
    <property type="match status" value="1"/>
</dbReference>
<dbReference type="GO" id="GO:0005764">
    <property type="term" value="C:lysosome"/>
    <property type="evidence" value="ECO:0007669"/>
    <property type="project" value="TreeGrafter"/>
</dbReference>